<comment type="caution">
    <text evidence="2">The sequence shown here is derived from an EMBL/GenBank/DDBJ whole genome shotgun (WGS) entry which is preliminary data.</text>
</comment>
<keyword evidence="1" id="KW-0812">Transmembrane</keyword>
<organism evidence="2 3">
    <name type="scientific">Leptobacterium flavescens</name>
    <dbReference type="NCBI Taxonomy" id="472055"/>
    <lineage>
        <taxon>Bacteria</taxon>
        <taxon>Pseudomonadati</taxon>
        <taxon>Bacteroidota</taxon>
        <taxon>Flavobacteriia</taxon>
        <taxon>Flavobacteriales</taxon>
        <taxon>Flavobacteriaceae</taxon>
        <taxon>Leptobacterium</taxon>
    </lineage>
</organism>
<reference evidence="2 3" key="1">
    <citation type="submission" date="2020-01" db="EMBL/GenBank/DDBJ databases">
        <title>Leptobacterium flavescens.</title>
        <authorList>
            <person name="Wang G."/>
        </authorList>
    </citation>
    <scope>NUCLEOTIDE SEQUENCE [LARGE SCALE GENOMIC DNA]</scope>
    <source>
        <strain evidence="2 3">KCTC 22160</strain>
    </source>
</reference>
<accession>A0A6P0UTR5</accession>
<dbReference type="EMBL" id="JAABOO010000002">
    <property type="protein sequence ID" value="NER13816.1"/>
    <property type="molecule type" value="Genomic_DNA"/>
</dbReference>
<name>A0A6P0UTR5_9FLAO</name>
<feature type="transmembrane region" description="Helical" evidence="1">
    <location>
        <begin position="12"/>
        <end position="30"/>
    </location>
</feature>
<dbReference type="Proteomes" id="UP000468581">
    <property type="component" value="Unassembled WGS sequence"/>
</dbReference>
<dbReference type="AlphaFoldDB" id="A0A6P0UTR5"/>
<evidence type="ECO:0008006" key="4">
    <source>
        <dbReference type="Google" id="ProtNLM"/>
    </source>
</evidence>
<keyword evidence="1" id="KW-0472">Membrane</keyword>
<dbReference type="RefSeq" id="WP_163606989.1">
    <property type="nucleotide sequence ID" value="NZ_JAABOO010000002.1"/>
</dbReference>
<proteinExistence type="predicted"/>
<keyword evidence="3" id="KW-1185">Reference proteome</keyword>
<keyword evidence="1" id="KW-1133">Transmembrane helix</keyword>
<protein>
    <recommendedName>
        <fullName evidence="4">DUF4870 domain-containing protein</fullName>
    </recommendedName>
</protein>
<gene>
    <name evidence="2" type="ORF">GWK08_10220</name>
</gene>
<feature type="transmembrane region" description="Helical" evidence="1">
    <location>
        <begin position="42"/>
        <end position="59"/>
    </location>
</feature>
<evidence type="ECO:0000313" key="2">
    <source>
        <dbReference type="EMBL" id="NER13816.1"/>
    </source>
</evidence>
<feature type="transmembrane region" description="Helical" evidence="1">
    <location>
        <begin position="65"/>
        <end position="84"/>
    </location>
</feature>
<sequence length="109" mass="12604">MENLTYKEGKTAAIISYITIVGTIIALFMNMEPKNEFARFHIRQAFGINIGFYAIGILVSQFDSWTISSGFYLFFVVLWIYGFVGAVQLRKNLIPILGEQFQKWFTFIK</sequence>
<evidence type="ECO:0000313" key="3">
    <source>
        <dbReference type="Proteomes" id="UP000468581"/>
    </source>
</evidence>
<evidence type="ECO:0000256" key="1">
    <source>
        <dbReference type="SAM" id="Phobius"/>
    </source>
</evidence>